<comment type="caution">
    <text evidence="3">The sequence shown here is derived from an EMBL/GenBank/DDBJ whole genome shotgun (WGS) entry which is preliminary data.</text>
</comment>
<dbReference type="PANTHER" id="PTHR38121">
    <property type="entry name" value="GH16 DOMAIN-CONTAINING PROTEIN"/>
    <property type="match status" value="1"/>
</dbReference>
<sequence>MHVFPLFGALASFLFLLCPADTRADPSCDCFETSTHEYFTEHIFHDFRTLPSVAATPALPSGLPSTLNPTQNDFDRQPSIGLQQAGWIQTSAWTNFWGTMSWGKVSSSDFPIRMQNSFANVYVDDSDLDVNATSKLVLRTHRFQTFQSAAEVESEQKNLFYASLRFRARVHGAPGAVAGLFLFRNDQNESDIEILTRDLPAEIRFSNQPVVDKIGNEITGASTSVNLDTGAKLDGAEDPDVLRRRSTDVRWDGWHTYRLDWVRGRNTWFVDGKHYLDKKYGVPTVPSYLVMNMWSDGGVWSGNMTIGQTAYLDVSYVEMIFNTSGPIAGYAGSKRDNNLCQNVCVVDGVDVVGTPQAKTAAAGRMAVQVGLLLGAVVAAVMLA</sequence>
<accession>A0ABR3GQR3</accession>
<dbReference type="SUPFAM" id="SSF49899">
    <property type="entry name" value="Concanavalin A-like lectins/glucanases"/>
    <property type="match status" value="1"/>
</dbReference>
<organism evidence="3 4">
    <name type="scientific">Discina gigas</name>
    <dbReference type="NCBI Taxonomy" id="1032678"/>
    <lineage>
        <taxon>Eukaryota</taxon>
        <taxon>Fungi</taxon>
        <taxon>Dikarya</taxon>
        <taxon>Ascomycota</taxon>
        <taxon>Pezizomycotina</taxon>
        <taxon>Pezizomycetes</taxon>
        <taxon>Pezizales</taxon>
        <taxon>Discinaceae</taxon>
        <taxon>Discina</taxon>
    </lineage>
</organism>
<feature type="chain" id="PRO_5047522495" description="GH16 domain-containing protein" evidence="1">
    <location>
        <begin position="25"/>
        <end position="383"/>
    </location>
</feature>
<evidence type="ECO:0000313" key="4">
    <source>
        <dbReference type="Proteomes" id="UP001447188"/>
    </source>
</evidence>
<reference evidence="3 4" key="1">
    <citation type="submission" date="2024-02" db="EMBL/GenBank/DDBJ databases">
        <title>Discinaceae phylogenomics.</title>
        <authorList>
            <person name="Dirks A.C."/>
            <person name="James T.Y."/>
        </authorList>
    </citation>
    <scope>NUCLEOTIDE SEQUENCE [LARGE SCALE GENOMIC DNA]</scope>
    <source>
        <strain evidence="3 4">ACD0624</strain>
    </source>
</reference>
<keyword evidence="4" id="KW-1185">Reference proteome</keyword>
<proteinExistence type="predicted"/>
<dbReference type="PROSITE" id="PS51762">
    <property type="entry name" value="GH16_2"/>
    <property type="match status" value="1"/>
</dbReference>
<dbReference type="InterPro" id="IPR000757">
    <property type="entry name" value="Beta-glucanase-like"/>
</dbReference>
<protein>
    <recommendedName>
        <fullName evidence="2">GH16 domain-containing protein</fullName>
    </recommendedName>
</protein>
<dbReference type="Pfam" id="PF00722">
    <property type="entry name" value="Glyco_hydro_16"/>
    <property type="match status" value="1"/>
</dbReference>
<dbReference type="PANTHER" id="PTHR38121:SF4">
    <property type="entry name" value="GH16 DOMAIN-CONTAINING PROTEIN-RELATED"/>
    <property type="match status" value="1"/>
</dbReference>
<evidence type="ECO:0000313" key="3">
    <source>
        <dbReference type="EMBL" id="KAL0638263.1"/>
    </source>
</evidence>
<dbReference type="Gene3D" id="2.60.120.200">
    <property type="match status" value="1"/>
</dbReference>
<dbReference type="Proteomes" id="UP001447188">
    <property type="component" value="Unassembled WGS sequence"/>
</dbReference>
<dbReference type="InterPro" id="IPR013320">
    <property type="entry name" value="ConA-like_dom_sf"/>
</dbReference>
<dbReference type="CDD" id="cd00413">
    <property type="entry name" value="Glyco_hydrolase_16"/>
    <property type="match status" value="1"/>
</dbReference>
<gene>
    <name evidence="3" type="ORF">Q9L58_002720</name>
</gene>
<keyword evidence="1" id="KW-0732">Signal</keyword>
<evidence type="ECO:0000256" key="1">
    <source>
        <dbReference type="SAM" id="SignalP"/>
    </source>
</evidence>
<feature type="signal peptide" evidence="1">
    <location>
        <begin position="1"/>
        <end position="24"/>
    </location>
</feature>
<dbReference type="EMBL" id="JBBBZM010000024">
    <property type="protein sequence ID" value="KAL0638263.1"/>
    <property type="molecule type" value="Genomic_DNA"/>
</dbReference>
<evidence type="ECO:0000259" key="2">
    <source>
        <dbReference type="PROSITE" id="PS51762"/>
    </source>
</evidence>
<name>A0ABR3GQR3_9PEZI</name>
<feature type="domain" description="GH16" evidence="2">
    <location>
        <begin position="63"/>
        <end position="325"/>
    </location>
</feature>